<evidence type="ECO:0000256" key="2">
    <source>
        <dbReference type="ARBA" id="ARBA00004236"/>
    </source>
</evidence>
<dbReference type="EMBL" id="BAABGQ010000008">
    <property type="protein sequence ID" value="GAA4505301.1"/>
    <property type="molecule type" value="Genomic_DNA"/>
</dbReference>
<evidence type="ECO:0000256" key="5">
    <source>
        <dbReference type="ARBA" id="ARBA00022989"/>
    </source>
</evidence>
<evidence type="ECO:0000256" key="7">
    <source>
        <dbReference type="ARBA" id="ARBA00029829"/>
    </source>
</evidence>
<dbReference type="InterPro" id="IPR051474">
    <property type="entry name" value="Anti-sigma-K/W_factor"/>
</dbReference>
<evidence type="ECO:0000256" key="1">
    <source>
        <dbReference type="ARBA" id="ARBA00004167"/>
    </source>
</evidence>
<dbReference type="PANTHER" id="PTHR37461">
    <property type="entry name" value="ANTI-SIGMA-K FACTOR RSKA"/>
    <property type="match status" value="1"/>
</dbReference>
<dbReference type="InterPro" id="IPR041916">
    <property type="entry name" value="Anti_sigma_zinc_sf"/>
</dbReference>
<keyword evidence="11" id="KW-1185">Reference proteome</keyword>
<sequence>MEDYQEYIESGRLEQYVLGDLDPAGQAEVESWAARFPQVRQELDELQAGLGVYAEAHAVAPPAGMRDRVLSRVLAEIGSAENATPAATISNAPLAAPAPTMRVSASNPRPAETYAAAPAASSRSGWAIAASVALLLSLAVNALLYSRWQQASSDLVAAQNSQARFAQTTQVMERRLNSTQEQLHVLRSPQEYKMVALAGTPAHPTARARVMYSTKEHRVYLDVQQLPALPAGKQYQLWALDKGKPVDAGVLAANTAAGDSIQQMKDIASAQAFAMTVEPTGGSAGPTLDTMTVIGNM</sequence>
<accession>A0ABP8QLF0</accession>
<keyword evidence="6" id="KW-0472">Membrane</keyword>
<evidence type="ECO:0000256" key="6">
    <source>
        <dbReference type="ARBA" id="ARBA00023136"/>
    </source>
</evidence>
<evidence type="ECO:0000256" key="3">
    <source>
        <dbReference type="ARBA" id="ARBA00022475"/>
    </source>
</evidence>
<protein>
    <recommendedName>
        <fullName evidence="8">Regulator of SigK</fullName>
    </recommendedName>
    <alternativeName>
        <fullName evidence="7">Sigma-K anti-sigma factor RskA</fullName>
    </alternativeName>
</protein>
<dbReference type="Pfam" id="PF10099">
    <property type="entry name" value="RskA_C"/>
    <property type="match status" value="1"/>
</dbReference>
<organism evidence="10 11">
    <name type="scientific">Hymenobacter ginsengisoli</name>
    <dbReference type="NCBI Taxonomy" id="1051626"/>
    <lineage>
        <taxon>Bacteria</taxon>
        <taxon>Pseudomonadati</taxon>
        <taxon>Bacteroidota</taxon>
        <taxon>Cytophagia</taxon>
        <taxon>Cytophagales</taxon>
        <taxon>Hymenobacteraceae</taxon>
        <taxon>Hymenobacter</taxon>
    </lineage>
</organism>
<evidence type="ECO:0000259" key="9">
    <source>
        <dbReference type="Pfam" id="PF10099"/>
    </source>
</evidence>
<keyword evidence="4" id="KW-0812">Transmembrane</keyword>
<evidence type="ECO:0000256" key="8">
    <source>
        <dbReference type="ARBA" id="ARBA00030803"/>
    </source>
</evidence>
<dbReference type="RefSeq" id="WP_208131030.1">
    <property type="nucleotide sequence ID" value="NZ_BAABGQ010000008.1"/>
</dbReference>
<gene>
    <name evidence="10" type="ORF">GCM10023172_32930</name>
</gene>
<dbReference type="InterPro" id="IPR018764">
    <property type="entry name" value="RskA_C"/>
</dbReference>
<reference evidence="11" key="1">
    <citation type="journal article" date="2019" name="Int. J. Syst. Evol. Microbiol.">
        <title>The Global Catalogue of Microorganisms (GCM) 10K type strain sequencing project: providing services to taxonomists for standard genome sequencing and annotation.</title>
        <authorList>
            <consortium name="The Broad Institute Genomics Platform"/>
            <consortium name="The Broad Institute Genome Sequencing Center for Infectious Disease"/>
            <person name="Wu L."/>
            <person name="Ma J."/>
        </authorList>
    </citation>
    <scope>NUCLEOTIDE SEQUENCE [LARGE SCALE GENOMIC DNA]</scope>
    <source>
        <strain evidence="11">JCM 17841</strain>
    </source>
</reference>
<keyword evidence="3" id="KW-1003">Cell membrane</keyword>
<dbReference type="Proteomes" id="UP001501243">
    <property type="component" value="Unassembled WGS sequence"/>
</dbReference>
<keyword evidence="5" id="KW-1133">Transmembrane helix</keyword>
<proteinExistence type="predicted"/>
<name>A0ABP8QLF0_9BACT</name>
<dbReference type="PANTHER" id="PTHR37461:SF1">
    <property type="entry name" value="ANTI-SIGMA-K FACTOR RSKA"/>
    <property type="match status" value="1"/>
</dbReference>
<feature type="domain" description="Anti-sigma K factor RskA C-terminal" evidence="9">
    <location>
        <begin position="127"/>
        <end position="290"/>
    </location>
</feature>
<comment type="caution">
    <text evidence="10">The sequence shown here is derived from an EMBL/GenBank/DDBJ whole genome shotgun (WGS) entry which is preliminary data.</text>
</comment>
<comment type="subcellular location">
    <subcellularLocation>
        <location evidence="2">Cell membrane</location>
    </subcellularLocation>
    <subcellularLocation>
        <location evidence="1">Membrane</location>
        <topology evidence="1">Single-pass membrane protein</topology>
    </subcellularLocation>
</comment>
<evidence type="ECO:0000313" key="11">
    <source>
        <dbReference type="Proteomes" id="UP001501243"/>
    </source>
</evidence>
<evidence type="ECO:0000256" key="4">
    <source>
        <dbReference type="ARBA" id="ARBA00022692"/>
    </source>
</evidence>
<dbReference type="Gene3D" id="1.10.10.1320">
    <property type="entry name" value="Anti-sigma factor, zinc-finger domain"/>
    <property type="match status" value="1"/>
</dbReference>
<evidence type="ECO:0000313" key="10">
    <source>
        <dbReference type="EMBL" id="GAA4505301.1"/>
    </source>
</evidence>